<feature type="compositionally biased region" description="Polar residues" evidence="1">
    <location>
        <begin position="65"/>
        <end position="74"/>
    </location>
</feature>
<evidence type="ECO:0000313" key="2">
    <source>
        <dbReference type="EMBL" id="MPM79153.1"/>
    </source>
</evidence>
<dbReference type="AlphaFoldDB" id="A0A645CQE6"/>
<proteinExistence type="predicted"/>
<organism evidence="2">
    <name type="scientific">bioreactor metagenome</name>
    <dbReference type="NCBI Taxonomy" id="1076179"/>
    <lineage>
        <taxon>unclassified sequences</taxon>
        <taxon>metagenomes</taxon>
        <taxon>ecological metagenomes</taxon>
    </lineage>
</organism>
<feature type="region of interest" description="Disordered" evidence="1">
    <location>
        <begin position="65"/>
        <end position="108"/>
    </location>
</feature>
<comment type="caution">
    <text evidence="2">The sequence shown here is derived from an EMBL/GenBank/DDBJ whole genome shotgun (WGS) entry which is preliminary data.</text>
</comment>
<sequence>MASGRCTSAPVPVAKAIGTNPKLATRAVIKTGRKRVSEPSVMASSSGLPSSRNLLMKEIITMPLSTATPDNAMNPTPAEMDKGMSRNHSAATPPVKASGTPEKTSNASLAVPKVMNSSAKISRSETGTTICNRFVAEINCSNWPPHEIQ</sequence>
<evidence type="ECO:0000256" key="1">
    <source>
        <dbReference type="SAM" id="MobiDB-lite"/>
    </source>
</evidence>
<gene>
    <name evidence="2" type="ORF">SDC9_126186</name>
</gene>
<dbReference type="EMBL" id="VSSQ01029152">
    <property type="protein sequence ID" value="MPM79153.1"/>
    <property type="molecule type" value="Genomic_DNA"/>
</dbReference>
<protein>
    <submittedName>
        <fullName evidence="2">Uncharacterized protein</fullName>
    </submittedName>
</protein>
<name>A0A645CQE6_9ZZZZ</name>
<reference evidence="2" key="1">
    <citation type="submission" date="2019-08" db="EMBL/GenBank/DDBJ databases">
        <authorList>
            <person name="Kucharzyk K."/>
            <person name="Murdoch R.W."/>
            <person name="Higgins S."/>
            <person name="Loffler F."/>
        </authorList>
    </citation>
    <scope>NUCLEOTIDE SEQUENCE</scope>
</reference>
<accession>A0A645CQE6</accession>